<evidence type="ECO:0000313" key="1">
    <source>
        <dbReference type="EMBL" id="KAA6338338.1"/>
    </source>
</evidence>
<sequence length="161" mass="18927">MQYINKSISKFKVQAHRLLSIFIQGQWQQDANSYVNLTYESFRNDDIRDILLKEQSHYCCYCMKHILGKETTLEHVIPNKAKGPTLISKYISYGEIRYNVFFWESNMRFTKLQMPPFPHILSYENLVASCNGSILNHGLGKCCNNVRKSKDIIPFFYINNK</sequence>
<reference evidence="1" key="1">
    <citation type="submission" date="2019-03" db="EMBL/GenBank/DDBJ databases">
        <title>Single cell metagenomics reveals metabolic interactions within the superorganism composed of flagellate Streblomastix strix and complex community of Bacteroidetes bacteria on its surface.</title>
        <authorList>
            <person name="Treitli S.C."/>
            <person name="Kolisko M."/>
            <person name="Husnik F."/>
            <person name="Keeling P."/>
            <person name="Hampl V."/>
        </authorList>
    </citation>
    <scope>NUCLEOTIDE SEQUENCE</scope>
    <source>
        <strain evidence="1">STM</strain>
    </source>
</reference>
<organism evidence="1">
    <name type="scientific">termite gut metagenome</name>
    <dbReference type="NCBI Taxonomy" id="433724"/>
    <lineage>
        <taxon>unclassified sequences</taxon>
        <taxon>metagenomes</taxon>
        <taxon>organismal metagenomes</taxon>
    </lineage>
</organism>
<dbReference type="AlphaFoldDB" id="A0A5J4RXM9"/>
<comment type="caution">
    <text evidence="1">The sequence shown here is derived from an EMBL/GenBank/DDBJ whole genome shotgun (WGS) entry which is preliminary data.</text>
</comment>
<gene>
    <name evidence="1" type="ORF">EZS27_013636</name>
</gene>
<evidence type="ECO:0008006" key="2">
    <source>
        <dbReference type="Google" id="ProtNLM"/>
    </source>
</evidence>
<proteinExistence type="predicted"/>
<dbReference type="EMBL" id="SNRY01000625">
    <property type="protein sequence ID" value="KAA6338338.1"/>
    <property type="molecule type" value="Genomic_DNA"/>
</dbReference>
<protein>
    <recommendedName>
        <fullName evidence="2">HNH nuclease domain-containing protein</fullName>
    </recommendedName>
</protein>
<accession>A0A5J4RXM9</accession>
<name>A0A5J4RXM9_9ZZZZ</name>